<feature type="transmembrane region" description="Helical" evidence="7">
    <location>
        <begin position="177"/>
        <end position="200"/>
    </location>
</feature>
<comment type="caution">
    <text evidence="10">The sequence shown here is derived from an EMBL/GenBank/DDBJ whole genome shotgun (WGS) entry which is preliminary data.</text>
</comment>
<dbReference type="RefSeq" id="WP_052477045.1">
    <property type="nucleotide sequence ID" value="NZ_JXRR01000015.1"/>
</dbReference>
<keyword evidence="7" id="KW-0812">Transmembrane</keyword>
<dbReference type="SMART" id="SM00283">
    <property type="entry name" value="MA"/>
    <property type="match status" value="1"/>
</dbReference>
<dbReference type="PANTHER" id="PTHR32089">
    <property type="entry name" value="METHYL-ACCEPTING CHEMOTAXIS PROTEIN MCPB"/>
    <property type="match status" value="1"/>
</dbReference>
<evidence type="ECO:0000259" key="9">
    <source>
        <dbReference type="PROSITE" id="PS50885"/>
    </source>
</evidence>
<protein>
    <recommendedName>
        <fullName evidence="12">Methyl-accepting chemotaxis protein</fullName>
    </recommendedName>
</protein>
<dbReference type="PATRIC" id="fig|220754.4.peg.2480"/>
<dbReference type="CDD" id="cd06225">
    <property type="entry name" value="HAMP"/>
    <property type="match status" value="1"/>
</dbReference>
<keyword evidence="2" id="KW-1003">Cell membrane</keyword>
<evidence type="ECO:0000256" key="3">
    <source>
        <dbReference type="ARBA" id="ARBA00023136"/>
    </source>
</evidence>
<accession>A0A0C2VRS5</accession>
<feature type="domain" description="HAMP" evidence="9">
    <location>
        <begin position="201"/>
        <end position="254"/>
    </location>
</feature>
<dbReference type="Gene3D" id="6.10.340.10">
    <property type="match status" value="1"/>
</dbReference>
<dbReference type="Proteomes" id="UP000031972">
    <property type="component" value="Unassembled WGS sequence"/>
</dbReference>
<evidence type="ECO:0000256" key="5">
    <source>
        <dbReference type="ARBA" id="ARBA00029447"/>
    </source>
</evidence>
<evidence type="ECO:0000256" key="4">
    <source>
        <dbReference type="ARBA" id="ARBA00023224"/>
    </source>
</evidence>
<dbReference type="SMART" id="SM00304">
    <property type="entry name" value="HAMP"/>
    <property type="match status" value="1"/>
</dbReference>
<dbReference type="GO" id="GO:0005886">
    <property type="term" value="C:plasma membrane"/>
    <property type="evidence" value="ECO:0007669"/>
    <property type="project" value="UniProtKB-SubCell"/>
</dbReference>
<keyword evidence="11" id="KW-1185">Reference proteome</keyword>
<feature type="transmembrane region" description="Helical" evidence="7">
    <location>
        <begin position="6"/>
        <end position="25"/>
    </location>
</feature>
<keyword evidence="4 6" id="KW-0807">Transducer</keyword>
<dbReference type="CDD" id="cd11386">
    <property type="entry name" value="MCP_signal"/>
    <property type="match status" value="1"/>
</dbReference>
<keyword evidence="3 7" id="KW-0472">Membrane</keyword>
<dbReference type="EMBL" id="JXRR01000015">
    <property type="protein sequence ID" value="KIL47141.1"/>
    <property type="molecule type" value="Genomic_DNA"/>
</dbReference>
<dbReference type="PROSITE" id="PS50111">
    <property type="entry name" value="CHEMOTAXIS_TRANSDUC_2"/>
    <property type="match status" value="1"/>
</dbReference>
<evidence type="ECO:0000256" key="6">
    <source>
        <dbReference type="PROSITE-ProRule" id="PRU00284"/>
    </source>
</evidence>
<dbReference type="Pfam" id="PF00015">
    <property type="entry name" value="MCPsignal"/>
    <property type="match status" value="1"/>
</dbReference>
<dbReference type="AlphaFoldDB" id="A0A0C2VRS5"/>
<dbReference type="PROSITE" id="PS50885">
    <property type="entry name" value="HAMP"/>
    <property type="match status" value="1"/>
</dbReference>
<evidence type="ECO:0008006" key="12">
    <source>
        <dbReference type="Google" id="ProtNLM"/>
    </source>
</evidence>
<keyword evidence="7" id="KW-1133">Transmembrane helix</keyword>
<evidence type="ECO:0000313" key="11">
    <source>
        <dbReference type="Proteomes" id="UP000031972"/>
    </source>
</evidence>
<gene>
    <name evidence="10" type="ORF">KR50_24630</name>
</gene>
<comment type="subcellular location">
    <subcellularLocation>
        <location evidence="1">Cell membrane</location>
    </subcellularLocation>
</comment>
<reference evidence="10 11" key="1">
    <citation type="submission" date="2015-01" db="EMBL/GenBank/DDBJ databases">
        <title>Jeotgalibacillus campisalis genome sequencing.</title>
        <authorList>
            <person name="Goh K.M."/>
            <person name="Chan K.-G."/>
            <person name="Yaakop A.S."/>
            <person name="Ee R."/>
            <person name="Gan H.M."/>
            <person name="Chan C.S."/>
        </authorList>
    </citation>
    <scope>NUCLEOTIDE SEQUENCE [LARGE SCALE GENOMIC DNA]</scope>
    <source>
        <strain evidence="10 11">SF-57</strain>
    </source>
</reference>
<feature type="domain" description="Methyl-accepting transducer" evidence="8">
    <location>
        <begin position="273"/>
        <end position="523"/>
    </location>
</feature>
<organism evidence="10 11">
    <name type="scientific">Jeotgalibacillus campisalis</name>
    <dbReference type="NCBI Taxonomy" id="220754"/>
    <lineage>
        <taxon>Bacteria</taxon>
        <taxon>Bacillati</taxon>
        <taxon>Bacillota</taxon>
        <taxon>Bacilli</taxon>
        <taxon>Bacillales</taxon>
        <taxon>Caryophanaceae</taxon>
        <taxon>Jeotgalibacillus</taxon>
    </lineage>
</organism>
<dbReference type="Pfam" id="PF00672">
    <property type="entry name" value="HAMP"/>
    <property type="match status" value="1"/>
</dbReference>
<evidence type="ECO:0000259" key="8">
    <source>
        <dbReference type="PROSITE" id="PS50111"/>
    </source>
</evidence>
<dbReference type="GO" id="GO:0007165">
    <property type="term" value="P:signal transduction"/>
    <property type="evidence" value="ECO:0007669"/>
    <property type="project" value="UniProtKB-KW"/>
</dbReference>
<dbReference type="PANTHER" id="PTHR32089:SF112">
    <property type="entry name" value="LYSOZYME-LIKE PROTEIN-RELATED"/>
    <property type="match status" value="1"/>
</dbReference>
<dbReference type="Gene3D" id="1.10.287.950">
    <property type="entry name" value="Methyl-accepting chemotaxis protein"/>
    <property type="match status" value="1"/>
</dbReference>
<comment type="similarity">
    <text evidence="5">Belongs to the methyl-accepting chemotaxis (MCP) protein family.</text>
</comment>
<name>A0A0C2VRS5_9BACL</name>
<proteinExistence type="inferred from homology"/>
<evidence type="ECO:0000256" key="1">
    <source>
        <dbReference type="ARBA" id="ARBA00004236"/>
    </source>
</evidence>
<dbReference type="InterPro" id="IPR004089">
    <property type="entry name" value="MCPsignal_dom"/>
</dbReference>
<evidence type="ECO:0000313" key="10">
    <source>
        <dbReference type="EMBL" id="KIL47141.1"/>
    </source>
</evidence>
<dbReference type="SUPFAM" id="SSF58104">
    <property type="entry name" value="Methyl-accepting chemotaxis protein (MCP) signaling domain"/>
    <property type="match status" value="1"/>
</dbReference>
<dbReference type="InterPro" id="IPR003660">
    <property type="entry name" value="HAMP_dom"/>
</dbReference>
<sequence length="574" mass="63207">MKKLKWKLLVYFLGVILLMVGLSGFTMHKIMEMNEHTKELIDSDLTMLTLDQEKKYNISQQIALTRGYLLYGEEDYKERFLTLSAQNNEISEKLQELNAGNNVSSVLTIARVWQGNVEKHVFSMYDSNREEEARVLFRSSYEPTARSLMDSLTTLSEEQQAKMDLAIKANEEQAKSMILTIILITAIVLAASFVVSMLAAHRITKPILLVTSRMRTIAQGELKAYPLKIHSKDELGVLVCTVNEMNDQLRSLVADINSVSSTVLSRGKQLSVHAQEVREGSSQIASTMMELADGAGIQAESSSSLSHKINLFSEEISSSASLGHQAQHTAEKTLALTKAGSVNMKETIQKVYDINGNFKLAMNRVEGLESQTKNISKLIQVIQEIADQTNLLALNAAIEAARAGEHGRGFAVVADEVRKLAEQVSSSIGGITSIISTIQSESNEVVEVLKQGYGLVEEGTDQMEKTNESFSSIDDQMKRVSFEIKTVADSLDDIVQSTKEINQEIEQIATVSEEAAAGIEETSASAEASHSTMQHVFDTTKALEQDADILRVHLSRFNVEQAVEDQASGSNKSS</sequence>
<evidence type="ECO:0000256" key="7">
    <source>
        <dbReference type="SAM" id="Phobius"/>
    </source>
</evidence>
<evidence type="ECO:0000256" key="2">
    <source>
        <dbReference type="ARBA" id="ARBA00022475"/>
    </source>
</evidence>